<dbReference type="Pfam" id="PF00027">
    <property type="entry name" value="cNMP_binding"/>
    <property type="match status" value="1"/>
</dbReference>
<organism evidence="4 5">
    <name type="scientific">Bodo saltans</name>
    <name type="common">Flagellated protozoan</name>
    <dbReference type="NCBI Taxonomy" id="75058"/>
    <lineage>
        <taxon>Eukaryota</taxon>
        <taxon>Discoba</taxon>
        <taxon>Euglenozoa</taxon>
        <taxon>Kinetoplastea</taxon>
        <taxon>Metakinetoplastina</taxon>
        <taxon>Eubodonida</taxon>
        <taxon>Bodonidae</taxon>
        <taxon>Bodo</taxon>
    </lineage>
</organism>
<feature type="compositionally biased region" description="Polar residues" evidence="1">
    <location>
        <begin position="619"/>
        <end position="630"/>
    </location>
</feature>
<feature type="compositionally biased region" description="Gly residues" evidence="1">
    <location>
        <begin position="761"/>
        <end position="770"/>
    </location>
</feature>
<dbReference type="GO" id="GO:0042391">
    <property type="term" value="P:regulation of membrane potential"/>
    <property type="evidence" value="ECO:0007669"/>
    <property type="project" value="TreeGrafter"/>
</dbReference>
<feature type="domain" description="Cyclic nucleotide-binding" evidence="3">
    <location>
        <begin position="120"/>
        <end position="220"/>
    </location>
</feature>
<dbReference type="PANTHER" id="PTHR10217:SF435">
    <property type="entry name" value="POTASSIUM VOLTAGE-GATED CHANNEL PROTEIN EAG"/>
    <property type="match status" value="1"/>
</dbReference>
<feature type="region of interest" description="Disordered" evidence="1">
    <location>
        <begin position="932"/>
        <end position="952"/>
    </location>
</feature>
<feature type="non-terminal residue" evidence="4">
    <location>
        <position position="993"/>
    </location>
</feature>
<dbReference type="GO" id="GO:0005249">
    <property type="term" value="F:voltage-gated potassium channel activity"/>
    <property type="evidence" value="ECO:0007669"/>
    <property type="project" value="TreeGrafter"/>
</dbReference>
<evidence type="ECO:0000313" key="4">
    <source>
        <dbReference type="EMBL" id="CUG60141.1"/>
    </source>
</evidence>
<feature type="region of interest" description="Disordered" evidence="1">
    <location>
        <begin position="468"/>
        <end position="509"/>
    </location>
</feature>
<keyword evidence="2" id="KW-1133">Transmembrane helix</keyword>
<evidence type="ECO:0000256" key="2">
    <source>
        <dbReference type="SAM" id="Phobius"/>
    </source>
</evidence>
<dbReference type="OrthoDB" id="415460at2759"/>
<keyword evidence="2 4" id="KW-0812">Transmembrane</keyword>
<dbReference type="SMART" id="SM00100">
    <property type="entry name" value="cNMP"/>
    <property type="match status" value="1"/>
</dbReference>
<name>A0A0S4IYW3_BODSA</name>
<dbReference type="PANTHER" id="PTHR10217">
    <property type="entry name" value="VOLTAGE AND LIGAND GATED POTASSIUM CHANNEL"/>
    <property type="match status" value="1"/>
</dbReference>
<dbReference type="GO" id="GO:0005886">
    <property type="term" value="C:plasma membrane"/>
    <property type="evidence" value="ECO:0007669"/>
    <property type="project" value="TreeGrafter"/>
</dbReference>
<reference evidence="5" key="1">
    <citation type="submission" date="2015-09" db="EMBL/GenBank/DDBJ databases">
        <authorList>
            <consortium name="Pathogen Informatics"/>
        </authorList>
    </citation>
    <scope>NUCLEOTIDE SEQUENCE [LARGE SCALE GENOMIC DNA]</scope>
    <source>
        <strain evidence="5">Lake Konstanz</strain>
    </source>
</reference>
<feature type="compositionally biased region" description="Polar residues" evidence="1">
    <location>
        <begin position="584"/>
        <end position="598"/>
    </location>
</feature>
<accession>A0A0S4IYW3</accession>
<keyword evidence="5" id="KW-1185">Reference proteome</keyword>
<dbReference type="SUPFAM" id="SSF81324">
    <property type="entry name" value="Voltage-gated potassium channels"/>
    <property type="match status" value="1"/>
</dbReference>
<dbReference type="InterPro" id="IPR018490">
    <property type="entry name" value="cNMP-bd_dom_sf"/>
</dbReference>
<dbReference type="Proteomes" id="UP000051952">
    <property type="component" value="Unassembled WGS sequence"/>
</dbReference>
<feature type="region of interest" description="Disordered" evidence="1">
    <location>
        <begin position="751"/>
        <end position="802"/>
    </location>
</feature>
<protein>
    <submittedName>
        <fullName evidence="4">Cation efflux transmembrane transport protein, putative</fullName>
    </submittedName>
</protein>
<gene>
    <name evidence="4" type="ORF">BSAL_81975</name>
</gene>
<dbReference type="AlphaFoldDB" id="A0A0S4IYW3"/>
<keyword evidence="2" id="KW-0472">Membrane</keyword>
<dbReference type="VEuPathDB" id="TriTrypDB:BSAL_81975"/>
<dbReference type="InterPro" id="IPR014710">
    <property type="entry name" value="RmlC-like_jellyroll"/>
</dbReference>
<dbReference type="Gene3D" id="1.10.287.70">
    <property type="match status" value="1"/>
</dbReference>
<feature type="transmembrane region" description="Helical" evidence="2">
    <location>
        <begin position="19"/>
        <end position="42"/>
    </location>
</feature>
<dbReference type="InterPro" id="IPR000595">
    <property type="entry name" value="cNMP-bd_dom"/>
</dbReference>
<sequence>MATVGFGDIPPQDDNERKFLMLLIVIGWLFNAYIIGSLVGFFQTSDIETERQGKLLELSTLLEHFEVPPSLMLEILSFEDYLLANSIKKSFGHIVNDLPLDMQRNVELWNRVKVINSIPFFQVFHKSAKLQICNVLVEITFCPEDYVYMIGELGTEMFFVNHGFVDILDHNSDLVVTKKAGDSFGEIGAFAMESIFRSEDAKCLTYCEFFVLAKEPLMEVRQRYPRVQRQVEDYCEHGREVEMNKLDLAMSVRYVSGYNTSSTNIAAEGGCGVFIQRRESTGGDGADKWGGGGGGNELAQLKSEILPDGQFGLGLFSEESAPSLSPPRNETATGLSGFAITTATSTSVQCKRPPPIYIGIDVEEFTVGPIIRSNNNNKKDDAGGEGDDVVVVGGFVTSGPQETSAYSIDKYGREEEEGDDSDGGRELQQLDDSTPERRSRGRDGGGDGSGAGADARLNSGASLLLFSSVSPGTNAIPPPPPMAASQQQQLQQQQQQHSTSPSLPSSSGLVQATVQKTASGSFTSLPGVSVVVAAAIIPNAPPLQQQQQQAATTRRGTTTTPPSRDLSVVIPPQTPPRTPLHHSLSVSAMRKQSSSSQLYAVAHQQQPQQQLRHSFDATPPSQHLQVPTGRSPSTSQNFQQQPQQPAKQQQSRHHPPKQPRHQQVLVPIALDMLNEDLMIQSQTSGGCDSSHQSLSPFIPPLEQQPTTAADLNFATTNHGGGSHIKSPMHQQRQHSGDFYFSLNQHGNLNNTSATSFLTTASGGGGGGVGGKRQQQQQAPQRPLTPKMLHSPMLAYPRSSPQSDLYQRQVSQHSSGGSVVGGAAAGGGGAATTAVARKFAKSPLTSALIPVGPPPMLLGISATTPTTGAHHRPTRFGEVSTSQLFPLAAVESNNTPLHHGVAATAALGSGGGGGGLYNFGTNNNDATIIDTGGDGTTGDGTGTTNNNTGEEWNGVRGEVGRLAHSALVELVMQYLCDGMAINELLQQQQQQQKG</sequence>
<feature type="compositionally biased region" description="Basic and acidic residues" evidence="1">
    <location>
        <begin position="434"/>
        <end position="445"/>
    </location>
</feature>
<dbReference type="Gene3D" id="2.60.120.10">
    <property type="entry name" value="Jelly Rolls"/>
    <property type="match status" value="1"/>
</dbReference>
<dbReference type="SUPFAM" id="SSF51206">
    <property type="entry name" value="cAMP-binding domain-like"/>
    <property type="match status" value="1"/>
</dbReference>
<dbReference type="PROSITE" id="PS50042">
    <property type="entry name" value="CNMP_BINDING_3"/>
    <property type="match status" value="1"/>
</dbReference>
<feature type="compositionally biased region" description="Low complexity" evidence="1">
    <location>
        <begin position="631"/>
        <end position="649"/>
    </location>
</feature>
<feature type="compositionally biased region" description="Low complexity" evidence="1">
    <location>
        <begin position="483"/>
        <end position="507"/>
    </location>
</feature>
<proteinExistence type="predicted"/>
<evidence type="ECO:0000256" key="1">
    <source>
        <dbReference type="SAM" id="MobiDB-lite"/>
    </source>
</evidence>
<dbReference type="InterPro" id="IPR013099">
    <property type="entry name" value="K_chnl_dom"/>
</dbReference>
<dbReference type="InterPro" id="IPR050818">
    <property type="entry name" value="KCNH_animal-type"/>
</dbReference>
<dbReference type="Pfam" id="PF07885">
    <property type="entry name" value="Ion_trans_2"/>
    <property type="match status" value="1"/>
</dbReference>
<feature type="region of interest" description="Disordered" evidence="1">
    <location>
        <begin position="542"/>
        <end position="661"/>
    </location>
</feature>
<dbReference type="EMBL" id="CYKH01000896">
    <property type="protein sequence ID" value="CUG60141.1"/>
    <property type="molecule type" value="Genomic_DNA"/>
</dbReference>
<feature type="region of interest" description="Disordered" evidence="1">
    <location>
        <begin position="374"/>
        <end position="456"/>
    </location>
</feature>
<evidence type="ECO:0000313" key="5">
    <source>
        <dbReference type="Proteomes" id="UP000051952"/>
    </source>
</evidence>
<feature type="compositionally biased region" description="Polar residues" evidence="1">
    <location>
        <begin position="751"/>
        <end position="760"/>
    </location>
</feature>
<feature type="compositionally biased region" description="Low complexity" evidence="1">
    <location>
        <begin position="542"/>
        <end position="563"/>
    </location>
</feature>
<evidence type="ECO:0000259" key="3">
    <source>
        <dbReference type="PROSITE" id="PS50042"/>
    </source>
</evidence>
<dbReference type="CDD" id="cd00038">
    <property type="entry name" value="CAP_ED"/>
    <property type="match status" value="1"/>
</dbReference>
<feature type="compositionally biased region" description="Basic residues" evidence="1">
    <location>
        <begin position="650"/>
        <end position="660"/>
    </location>
</feature>